<sequence length="77" mass="8842">MSLGSPSSWARSMDLVMVHRWLNGDETPVAMPRVYHASTQYRHHQIITRSHWAKAQLAAYRTNGNHHAGKRHLRLAS</sequence>
<keyword evidence="2" id="KW-1185">Reference proteome</keyword>
<comment type="caution">
    <text evidence="1">The sequence shown here is derived from an EMBL/GenBank/DDBJ whole genome shotgun (WGS) entry which is preliminary data.</text>
</comment>
<evidence type="ECO:0000313" key="2">
    <source>
        <dbReference type="Proteomes" id="UP001629288"/>
    </source>
</evidence>
<accession>A0ABW9CC45</accession>
<name>A0ABW9CC45_9BURK</name>
<dbReference type="EMBL" id="JAQQDH010000024">
    <property type="protein sequence ID" value="MFM0448520.1"/>
    <property type="molecule type" value="Genomic_DNA"/>
</dbReference>
<reference evidence="1 2" key="1">
    <citation type="journal article" date="2024" name="Chem. Sci.">
        <title>Discovery of megapolipeptins by genome mining of a Burkholderiales bacteria collection.</title>
        <authorList>
            <person name="Paulo B.S."/>
            <person name="Recchia M.J.J."/>
            <person name="Lee S."/>
            <person name="Fergusson C.H."/>
            <person name="Romanowski S.B."/>
            <person name="Hernandez A."/>
            <person name="Krull N."/>
            <person name="Liu D.Y."/>
            <person name="Cavanagh H."/>
            <person name="Bos A."/>
            <person name="Gray C.A."/>
            <person name="Murphy B.T."/>
            <person name="Linington R.G."/>
            <person name="Eustaquio A.S."/>
        </authorList>
    </citation>
    <scope>NUCLEOTIDE SEQUENCE [LARGE SCALE GENOMIC DNA]</scope>
    <source>
        <strain evidence="1 2">RL17-379-BIB-C</strain>
    </source>
</reference>
<dbReference type="RefSeq" id="WP_408131790.1">
    <property type="nucleotide sequence ID" value="NZ_JAQQDD010000073.1"/>
</dbReference>
<evidence type="ECO:0000313" key="1">
    <source>
        <dbReference type="EMBL" id="MFM0448520.1"/>
    </source>
</evidence>
<organism evidence="1 2">
    <name type="scientific">Paraburkholderia strydomiana</name>
    <dbReference type="NCBI Taxonomy" id="1245417"/>
    <lineage>
        <taxon>Bacteria</taxon>
        <taxon>Pseudomonadati</taxon>
        <taxon>Pseudomonadota</taxon>
        <taxon>Betaproteobacteria</taxon>
        <taxon>Burkholderiales</taxon>
        <taxon>Burkholderiaceae</taxon>
        <taxon>Paraburkholderia</taxon>
    </lineage>
</organism>
<protein>
    <submittedName>
        <fullName evidence="1">Uncharacterized protein</fullName>
    </submittedName>
</protein>
<proteinExistence type="predicted"/>
<gene>
    <name evidence="1" type="ORF">PQR00_33595</name>
</gene>
<dbReference type="Proteomes" id="UP001629288">
    <property type="component" value="Unassembled WGS sequence"/>
</dbReference>